<name>X1DPD8_9ZZZZ</name>
<gene>
    <name evidence="2" type="ORF">S01H4_43365</name>
</gene>
<reference evidence="2" key="1">
    <citation type="journal article" date="2014" name="Front. Microbiol.">
        <title>High frequency of phylogenetically diverse reductive dehalogenase-homologous genes in deep subseafloor sedimentary metagenomes.</title>
        <authorList>
            <person name="Kawai M."/>
            <person name="Futagami T."/>
            <person name="Toyoda A."/>
            <person name="Takaki Y."/>
            <person name="Nishi S."/>
            <person name="Hori S."/>
            <person name="Arai W."/>
            <person name="Tsubouchi T."/>
            <person name="Morono Y."/>
            <person name="Uchiyama I."/>
            <person name="Ito T."/>
            <person name="Fujiyama A."/>
            <person name="Inagaki F."/>
            <person name="Takami H."/>
        </authorList>
    </citation>
    <scope>NUCLEOTIDE SEQUENCE</scope>
    <source>
        <strain evidence="2">Expedition CK06-06</strain>
    </source>
</reference>
<feature type="non-terminal residue" evidence="2">
    <location>
        <position position="1"/>
    </location>
</feature>
<sequence length="120" mass="13106">PGPLGIPAKVIGGLLAPQQTGRTPPFTPPMVMPGRGFVLPQQNGRPPAGGQGIAFGPVASGQKKRRRMDPMNVKALRRATRRLAAFDREKKKVEKQLRTIAPRPARRSRRDSPPGHTHVR</sequence>
<feature type="region of interest" description="Disordered" evidence="1">
    <location>
        <begin position="89"/>
        <end position="120"/>
    </location>
</feature>
<proteinExistence type="predicted"/>
<dbReference type="AlphaFoldDB" id="X1DPD8"/>
<evidence type="ECO:0000256" key="1">
    <source>
        <dbReference type="SAM" id="MobiDB-lite"/>
    </source>
</evidence>
<protein>
    <submittedName>
        <fullName evidence="2">Uncharacterized protein</fullName>
    </submittedName>
</protein>
<comment type="caution">
    <text evidence="2">The sequence shown here is derived from an EMBL/GenBank/DDBJ whole genome shotgun (WGS) entry which is preliminary data.</text>
</comment>
<organism evidence="2">
    <name type="scientific">marine sediment metagenome</name>
    <dbReference type="NCBI Taxonomy" id="412755"/>
    <lineage>
        <taxon>unclassified sequences</taxon>
        <taxon>metagenomes</taxon>
        <taxon>ecological metagenomes</taxon>
    </lineage>
</organism>
<accession>X1DPD8</accession>
<dbReference type="EMBL" id="BART01023913">
    <property type="protein sequence ID" value="GAG98296.1"/>
    <property type="molecule type" value="Genomic_DNA"/>
</dbReference>
<evidence type="ECO:0000313" key="2">
    <source>
        <dbReference type="EMBL" id="GAG98296.1"/>
    </source>
</evidence>
<feature type="region of interest" description="Disordered" evidence="1">
    <location>
        <begin position="16"/>
        <end position="69"/>
    </location>
</feature>